<reference evidence="2" key="1">
    <citation type="journal article" date="2020" name="Stud. Mycol.">
        <title>101 Dothideomycetes genomes: a test case for predicting lifestyles and emergence of pathogens.</title>
        <authorList>
            <person name="Haridas S."/>
            <person name="Albert R."/>
            <person name="Binder M."/>
            <person name="Bloem J."/>
            <person name="Labutti K."/>
            <person name="Salamov A."/>
            <person name="Andreopoulos B."/>
            <person name="Baker S."/>
            <person name="Barry K."/>
            <person name="Bills G."/>
            <person name="Bluhm B."/>
            <person name="Cannon C."/>
            <person name="Castanera R."/>
            <person name="Culley D."/>
            <person name="Daum C."/>
            <person name="Ezra D."/>
            <person name="Gonzalez J."/>
            <person name="Henrissat B."/>
            <person name="Kuo A."/>
            <person name="Liang C."/>
            <person name="Lipzen A."/>
            <person name="Lutzoni F."/>
            <person name="Magnuson J."/>
            <person name="Mondo S."/>
            <person name="Nolan M."/>
            <person name="Ohm R."/>
            <person name="Pangilinan J."/>
            <person name="Park H.-J."/>
            <person name="Ramirez L."/>
            <person name="Alfaro M."/>
            <person name="Sun H."/>
            <person name="Tritt A."/>
            <person name="Yoshinaga Y."/>
            <person name="Zwiers L.-H."/>
            <person name="Turgeon B."/>
            <person name="Goodwin S."/>
            <person name="Spatafora J."/>
            <person name="Crous P."/>
            <person name="Grigoriev I."/>
        </authorList>
    </citation>
    <scope>NUCLEOTIDE SEQUENCE</scope>
    <source>
        <strain evidence="2">CBS 690.94</strain>
    </source>
</reference>
<evidence type="ECO:0000313" key="2">
    <source>
        <dbReference type="EMBL" id="KAF2439132.1"/>
    </source>
</evidence>
<dbReference type="AlphaFoldDB" id="A0A9P4U7L1"/>
<evidence type="ECO:0000313" key="3">
    <source>
        <dbReference type="Proteomes" id="UP000799764"/>
    </source>
</evidence>
<dbReference type="OrthoDB" id="3791818at2759"/>
<gene>
    <name evidence="2" type="ORF">P171DRAFT_132047</name>
</gene>
<proteinExistence type="predicted"/>
<accession>A0A9P4U7L1</accession>
<feature type="compositionally biased region" description="Low complexity" evidence="1">
    <location>
        <begin position="188"/>
        <end position="197"/>
    </location>
</feature>
<protein>
    <submittedName>
        <fullName evidence="2">Uncharacterized protein</fullName>
    </submittedName>
</protein>
<sequence>MSTPKGFEFPDVPPQALEEALNRLEQEQREPETPKLNYFTHLETDHKYICEQAHRSLTLVQVDRVRSKIKDNKYHQIELDFYRSEYAETIHNKLLQRHRIQGELTLEDLQGMKQSYRRMLVANGVDSDTLRRKRLAIKSQQYWKSEAGVLKQHSRLREEKMLNALRRQHTSRARSRNTQRHPVRRSSRVAARTSSTG</sequence>
<name>A0A9P4U7L1_9PLEO</name>
<organism evidence="2 3">
    <name type="scientific">Karstenula rhodostoma CBS 690.94</name>
    <dbReference type="NCBI Taxonomy" id="1392251"/>
    <lineage>
        <taxon>Eukaryota</taxon>
        <taxon>Fungi</taxon>
        <taxon>Dikarya</taxon>
        <taxon>Ascomycota</taxon>
        <taxon>Pezizomycotina</taxon>
        <taxon>Dothideomycetes</taxon>
        <taxon>Pleosporomycetidae</taxon>
        <taxon>Pleosporales</taxon>
        <taxon>Massarineae</taxon>
        <taxon>Didymosphaeriaceae</taxon>
        <taxon>Karstenula</taxon>
    </lineage>
</organism>
<comment type="caution">
    <text evidence="2">The sequence shown here is derived from an EMBL/GenBank/DDBJ whole genome shotgun (WGS) entry which is preliminary data.</text>
</comment>
<feature type="region of interest" description="Disordered" evidence="1">
    <location>
        <begin position="166"/>
        <end position="197"/>
    </location>
</feature>
<feature type="compositionally biased region" description="Basic residues" evidence="1">
    <location>
        <begin position="166"/>
        <end position="187"/>
    </location>
</feature>
<keyword evidence="3" id="KW-1185">Reference proteome</keyword>
<evidence type="ECO:0000256" key="1">
    <source>
        <dbReference type="SAM" id="MobiDB-lite"/>
    </source>
</evidence>
<dbReference type="EMBL" id="MU001510">
    <property type="protein sequence ID" value="KAF2439132.1"/>
    <property type="molecule type" value="Genomic_DNA"/>
</dbReference>
<dbReference type="Proteomes" id="UP000799764">
    <property type="component" value="Unassembled WGS sequence"/>
</dbReference>